<keyword evidence="3" id="KW-1185">Reference proteome</keyword>
<dbReference type="EMBL" id="JBHSRF010000017">
    <property type="protein sequence ID" value="MFC6082408.1"/>
    <property type="molecule type" value="Genomic_DNA"/>
</dbReference>
<feature type="compositionally biased region" description="Polar residues" evidence="1">
    <location>
        <begin position="9"/>
        <end position="22"/>
    </location>
</feature>
<organism evidence="2 3">
    <name type="scientific">Sphaerisporangium aureirubrum</name>
    <dbReference type="NCBI Taxonomy" id="1544736"/>
    <lineage>
        <taxon>Bacteria</taxon>
        <taxon>Bacillati</taxon>
        <taxon>Actinomycetota</taxon>
        <taxon>Actinomycetes</taxon>
        <taxon>Streptosporangiales</taxon>
        <taxon>Streptosporangiaceae</taxon>
        <taxon>Sphaerisporangium</taxon>
    </lineage>
</organism>
<gene>
    <name evidence="2" type="ORF">ACFP1K_14680</name>
</gene>
<evidence type="ECO:0000256" key="1">
    <source>
        <dbReference type="SAM" id="MobiDB-lite"/>
    </source>
</evidence>
<accession>A0ABW1NGG1</accession>
<comment type="caution">
    <text evidence="2">The sequence shown here is derived from an EMBL/GenBank/DDBJ whole genome shotgun (WGS) entry which is preliminary data.</text>
</comment>
<protein>
    <recommendedName>
        <fullName evidence="4">Pyridoxamine 5'-phosphate oxidase putative domain-containing protein</fullName>
    </recommendedName>
</protein>
<dbReference type="Gene3D" id="2.30.110.10">
    <property type="entry name" value="Electron Transport, Fmn-binding Protein, Chain A"/>
    <property type="match status" value="1"/>
</dbReference>
<evidence type="ECO:0008006" key="4">
    <source>
        <dbReference type="Google" id="ProtNLM"/>
    </source>
</evidence>
<feature type="region of interest" description="Disordered" evidence="1">
    <location>
        <begin position="1"/>
        <end position="30"/>
    </location>
</feature>
<dbReference type="SUPFAM" id="SSF50475">
    <property type="entry name" value="FMN-binding split barrel"/>
    <property type="match status" value="1"/>
</dbReference>
<evidence type="ECO:0000313" key="2">
    <source>
        <dbReference type="EMBL" id="MFC6082408.1"/>
    </source>
</evidence>
<proteinExistence type="predicted"/>
<dbReference type="Proteomes" id="UP001596137">
    <property type="component" value="Unassembled WGS sequence"/>
</dbReference>
<reference evidence="3" key="1">
    <citation type="journal article" date="2019" name="Int. J. Syst. Evol. Microbiol.">
        <title>The Global Catalogue of Microorganisms (GCM) 10K type strain sequencing project: providing services to taxonomists for standard genome sequencing and annotation.</title>
        <authorList>
            <consortium name="The Broad Institute Genomics Platform"/>
            <consortium name="The Broad Institute Genome Sequencing Center for Infectious Disease"/>
            <person name="Wu L."/>
            <person name="Ma J."/>
        </authorList>
    </citation>
    <scope>NUCLEOTIDE SEQUENCE [LARGE SCALE GENOMIC DNA]</scope>
    <source>
        <strain evidence="3">JCM 30346</strain>
    </source>
</reference>
<dbReference type="InterPro" id="IPR012349">
    <property type="entry name" value="Split_barrel_FMN-bd"/>
</dbReference>
<sequence>MAENEPVAEQSSPADEPSTTPRASARSPMNDAGTYWLSTLRPNGRPNIVPVLGVWLDGALHLAVSQAMHDPETLPAATDCVVTTDPRGLELVVRGRAARVLDDGKLGRLSGVFSSKYGIALTVQGGAFHGGGTRATGPSPYDVYEVTPAAPPAGGGSPSGTRWSF</sequence>
<evidence type="ECO:0000313" key="3">
    <source>
        <dbReference type="Proteomes" id="UP001596137"/>
    </source>
</evidence>
<dbReference type="RefSeq" id="WP_380752368.1">
    <property type="nucleotide sequence ID" value="NZ_JBHSRF010000017.1"/>
</dbReference>
<name>A0ABW1NGG1_9ACTN</name>